<evidence type="ECO:0000256" key="1">
    <source>
        <dbReference type="ARBA" id="ARBA00009861"/>
    </source>
</evidence>
<protein>
    <submittedName>
        <fullName evidence="6">Vinorine synthase</fullName>
    </submittedName>
</protein>
<dbReference type="PANTHER" id="PTHR31623">
    <property type="entry name" value="F21J9.9"/>
    <property type="match status" value="1"/>
</dbReference>
<evidence type="ECO:0000313" key="7">
    <source>
        <dbReference type="Proteomes" id="UP000237347"/>
    </source>
</evidence>
<gene>
    <name evidence="6" type="primary">ACT_31</name>
    <name evidence="6" type="ORF">CFP56_029353</name>
</gene>
<evidence type="ECO:0000256" key="2">
    <source>
        <dbReference type="ARBA" id="ARBA00022679"/>
    </source>
</evidence>
<dbReference type="InterPro" id="IPR026961">
    <property type="entry name" value="PGG_dom"/>
</dbReference>
<dbReference type="Gene3D" id="3.30.559.10">
    <property type="entry name" value="Chloramphenicol acetyltransferase-like domain"/>
    <property type="match status" value="2"/>
</dbReference>
<feature type="transmembrane region" description="Helical" evidence="4">
    <location>
        <begin position="557"/>
        <end position="577"/>
    </location>
</feature>
<keyword evidence="4" id="KW-1133">Transmembrane helix</keyword>
<organism evidence="6 7">
    <name type="scientific">Quercus suber</name>
    <name type="common">Cork oak</name>
    <dbReference type="NCBI Taxonomy" id="58331"/>
    <lineage>
        <taxon>Eukaryota</taxon>
        <taxon>Viridiplantae</taxon>
        <taxon>Streptophyta</taxon>
        <taxon>Embryophyta</taxon>
        <taxon>Tracheophyta</taxon>
        <taxon>Spermatophyta</taxon>
        <taxon>Magnoliopsida</taxon>
        <taxon>eudicotyledons</taxon>
        <taxon>Gunneridae</taxon>
        <taxon>Pentapetalae</taxon>
        <taxon>rosids</taxon>
        <taxon>fabids</taxon>
        <taxon>Fagales</taxon>
        <taxon>Fagaceae</taxon>
        <taxon>Quercus</taxon>
    </lineage>
</organism>
<accession>A0AAW0LXL6</accession>
<feature type="transmembrane region" description="Helical" evidence="4">
    <location>
        <begin position="450"/>
        <end position="473"/>
    </location>
</feature>
<name>A0AAW0LXL6_QUESU</name>
<keyword evidence="7" id="KW-1185">Reference proteome</keyword>
<dbReference type="Pfam" id="PF02458">
    <property type="entry name" value="Transferase"/>
    <property type="match status" value="1"/>
</dbReference>
<dbReference type="InterPro" id="IPR023213">
    <property type="entry name" value="CAT-like_dom_sf"/>
</dbReference>
<dbReference type="Pfam" id="PF13962">
    <property type="entry name" value="PGG"/>
    <property type="match status" value="1"/>
</dbReference>
<dbReference type="AlphaFoldDB" id="A0AAW0LXL6"/>
<feature type="transmembrane region" description="Helical" evidence="4">
    <location>
        <begin position="407"/>
        <end position="430"/>
    </location>
</feature>
<dbReference type="GO" id="GO:0016746">
    <property type="term" value="F:acyltransferase activity"/>
    <property type="evidence" value="ECO:0007669"/>
    <property type="project" value="UniProtKB-KW"/>
</dbReference>
<keyword evidence="3" id="KW-0012">Acyltransferase</keyword>
<comment type="caution">
    <text evidence="6">The sequence shown here is derived from an EMBL/GenBank/DDBJ whole genome shotgun (WGS) entry which is preliminary data.</text>
</comment>
<evidence type="ECO:0000259" key="5">
    <source>
        <dbReference type="Pfam" id="PF13962"/>
    </source>
</evidence>
<dbReference type="EMBL" id="PKMF04000048">
    <property type="protein sequence ID" value="KAK7855156.1"/>
    <property type="molecule type" value="Genomic_DNA"/>
</dbReference>
<keyword evidence="2" id="KW-0808">Transferase</keyword>
<keyword evidence="4" id="KW-0812">Transmembrane</keyword>
<evidence type="ECO:0000256" key="3">
    <source>
        <dbReference type="ARBA" id="ARBA00023315"/>
    </source>
</evidence>
<evidence type="ECO:0000313" key="6">
    <source>
        <dbReference type="EMBL" id="KAK7855156.1"/>
    </source>
</evidence>
<evidence type="ECO:0000256" key="4">
    <source>
        <dbReference type="SAM" id="Phobius"/>
    </source>
</evidence>
<dbReference type="Proteomes" id="UP000237347">
    <property type="component" value="Unassembled WGS sequence"/>
</dbReference>
<dbReference type="PANTHER" id="PTHR31623:SF20">
    <property type="entry name" value="VINORINE SYNTHASE-LIKE"/>
    <property type="match status" value="1"/>
</dbReference>
<reference evidence="6 7" key="1">
    <citation type="journal article" date="2018" name="Sci. Data">
        <title>The draft genome sequence of cork oak.</title>
        <authorList>
            <person name="Ramos A.M."/>
            <person name="Usie A."/>
            <person name="Barbosa P."/>
            <person name="Barros P.M."/>
            <person name="Capote T."/>
            <person name="Chaves I."/>
            <person name="Simoes F."/>
            <person name="Abreu I."/>
            <person name="Carrasquinho I."/>
            <person name="Faro C."/>
            <person name="Guimaraes J.B."/>
            <person name="Mendonca D."/>
            <person name="Nobrega F."/>
            <person name="Rodrigues L."/>
            <person name="Saibo N.J.M."/>
            <person name="Varela M.C."/>
            <person name="Egas C."/>
            <person name="Matos J."/>
            <person name="Miguel C.M."/>
            <person name="Oliveira M.M."/>
            <person name="Ricardo C.P."/>
            <person name="Goncalves S."/>
        </authorList>
    </citation>
    <scope>NUCLEOTIDE SEQUENCE [LARGE SCALE GENOMIC DNA]</scope>
    <source>
        <strain evidence="7">cv. HL8</strain>
    </source>
</reference>
<feature type="transmembrane region" description="Helical" evidence="4">
    <location>
        <begin position="485"/>
        <end position="511"/>
    </location>
</feature>
<sequence length="578" mass="64223">MKVEVTIISKETIKPSSLTLHHLKPYKLTLLDQVTPATYVPTIFFYPMTNLNLDVSQIIAQLKTSLSDTLNIFYPFSGNIKDNLFIHEFDTGVPFLEARVNCSMSEFFKHLETDLLSLFVPYHAFCKETNTTIGQMAVQLNLFDCGGIAIGLSSSHKVADATTASIFLHSWAATFTRSPEKVIHPNFSEGSIMFPPRDSLPHKYITTMENLWFKEGDYVTRRFVFHEKAIATLRSKAKSELVPKPTRTEALTCFIWKHCMAASKAKSVGPKNKSMTILVQAVNLRTRMKPHLSDASTGNMFWWAPAAADLAMEEKELHELVGLVNESIAGFDSDSAESLQGDEGFLAFSNFFDQLEDMFSAEPKPDLTTVWALGSAGTPVSEKGKKTFLLNQKKLPNMEIIKGRVDFILVIAVLVATVTFAAGLTVPGGFNSSDNGPTSQGLATLGNTWAFQVFIVSDSMAMYFSMTGAFLLICSLAARDVAKFANFWALILVEAAIFAMSVAFMSATYLVVGRKCRFFQWCDDEICERGKVLIPQQRQRIIKLEAELANCKKREKFLVVVVALLVMGAESQVPYLLS</sequence>
<keyword evidence="4" id="KW-0472">Membrane</keyword>
<feature type="domain" description="PGG" evidence="5">
    <location>
        <begin position="402"/>
        <end position="511"/>
    </location>
</feature>
<proteinExistence type="inferred from homology"/>
<comment type="similarity">
    <text evidence="1">Belongs to the plant acyltransferase family.</text>
</comment>